<dbReference type="OrthoDB" id="26838at2759"/>
<gene>
    <name evidence="5" type="ORF">PSNMU_V1.4_AUG-EV-PASAV3_0110840</name>
</gene>
<dbReference type="SMART" id="SM00382">
    <property type="entry name" value="AAA"/>
    <property type="match status" value="1"/>
</dbReference>
<evidence type="ECO:0000256" key="2">
    <source>
        <dbReference type="ARBA" id="ARBA00022840"/>
    </source>
</evidence>
<feature type="domain" description="AAA+ ATPase" evidence="3">
    <location>
        <begin position="473"/>
        <end position="601"/>
    </location>
</feature>
<dbReference type="Gene3D" id="3.40.50.300">
    <property type="entry name" value="P-loop containing nucleotide triphosphate hydrolases"/>
    <property type="match status" value="1"/>
</dbReference>
<name>A0A448ZPL9_9STRA</name>
<keyword evidence="6" id="KW-1185">Reference proteome</keyword>
<evidence type="ECO:0000259" key="4">
    <source>
        <dbReference type="SMART" id="SM00474"/>
    </source>
</evidence>
<dbReference type="Proteomes" id="UP000291116">
    <property type="component" value="Unassembled WGS sequence"/>
</dbReference>
<sequence length="702" mass="77936">MKKYMKRVHHSVCQNGGTMKLSDVERPGGMKGMTMKQIFEEHGKSYFTLQIIGEGDSSACFIHAKKDRSAFGKTFIVGEKTICYYVKEPSKLASALDRLFADIECVVSVDCEGVPESLELLQIATGSSVYIFDCHQIGAEQVCQGLKSLLENETPVKLIHDLRNDAIALEAFGGIKLSGALDTQLLAELFCGSPFEGFNAFLSRLDLPKHPSKDFVHGRMNSGINLWDKRPIAQTSLEYAAMDVAFLQNAAERIQEILAPNHLDKLIHASSIRAQNAIKNKGYRAICFDKENTFAIASTELMMATRPKDGFFGEKLKIESDVDEIFDVLPSVYNKIFVDSEKKNHSLLGIFTRSSPTSKRAKEDLIPIELLNDIVLDIGRRALCWIDGSRVHLCDDEDKVVTQGEIEEITARLGTFGSDNRAGLDVGITRKMGSLHRFSAMRDRDGQIIGMTIRIGRNVLGNAAMLMDVLNHTNMSVLILGEPGSGKTTIVREATRMLAQDKNVIVVDTSNEIAGDGKTPHRCIGLARRMMVPSLDKQSAVMIECVQNHTPHVMVIDEIGRPKEVQAASTVKQRGVRLIASAHGNLRGLLKNKDLNGLVGGQERITIGDEMAKEEAKRKKKLALDQGGNYRPVGISKTQTKRRSDPTFEIIVEVSRESRNEWRIVTNSAKAVDRILDGFQYQCQLRKRDPATGEMWMEFGHA</sequence>
<keyword evidence="1" id="KW-0547">Nucleotide-binding</keyword>
<dbReference type="Pfam" id="PF01612">
    <property type="entry name" value="DNA_pol_A_exo1"/>
    <property type="match status" value="1"/>
</dbReference>
<dbReference type="GO" id="GO:0005524">
    <property type="term" value="F:ATP binding"/>
    <property type="evidence" value="ECO:0007669"/>
    <property type="project" value="UniProtKB-KW"/>
</dbReference>
<evidence type="ECO:0008006" key="7">
    <source>
        <dbReference type="Google" id="ProtNLM"/>
    </source>
</evidence>
<dbReference type="SMART" id="SM00474">
    <property type="entry name" value="35EXOc"/>
    <property type="match status" value="1"/>
</dbReference>
<dbReference type="SUPFAM" id="SSF53098">
    <property type="entry name" value="Ribonuclease H-like"/>
    <property type="match status" value="1"/>
</dbReference>
<organism evidence="5 6">
    <name type="scientific">Pseudo-nitzschia multistriata</name>
    <dbReference type="NCBI Taxonomy" id="183589"/>
    <lineage>
        <taxon>Eukaryota</taxon>
        <taxon>Sar</taxon>
        <taxon>Stramenopiles</taxon>
        <taxon>Ochrophyta</taxon>
        <taxon>Bacillariophyta</taxon>
        <taxon>Bacillariophyceae</taxon>
        <taxon>Bacillariophycidae</taxon>
        <taxon>Bacillariales</taxon>
        <taxon>Bacillariaceae</taxon>
        <taxon>Pseudo-nitzschia</taxon>
    </lineage>
</organism>
<accession>A0A448ZPL9</accession>
<evidence type="ECO:0000313" key="6">
    <source>
        <dbReference type="Proteomes" id="UP000291116"/>
    </source>
</evidence>
<dbReference type="InterPro" id="IPR012337">
    <property type="entry name" value="RNaseH-like_sf"/>
</dbReference>
<dbReference type="AlphaFoldDB" id="A0A448ZPL9"/>
<feature type="domain" description="3'-5' exonuclease" evidence="4">
    <location>
        <begin position="83"/>
        <end position="259"/>
    </location>
</feature>
<reference evidence="5 6" key="1">
    <citation type="submission" date="2019-01" db="EMBL/GenBank/DDBJ databases">
        <authorList>
            <person name="Ferrante I. M."/>
        </authorList>
    </citation>
    <scope>NUCLEOTIDE SEQUENCE [LARGE SCALE GENOMIC DNA]</scope>
    <source>
        <strain evidence="5 6">B856</strain>
    </source>
</reference>
<dbReference type="GO" id="GO:0006139">
    <property type="term" value="P:nucleobase-containing compound metabolic process"/>
    <property type="evidence" value="ECO:0007669"/>
    <property type="project" value="InterPro"/>
</dbReference>
<dbReference type="InterPro" id="IPR027417">
    <property type="entry name" value="P-loop_NTPase"/>
</dbReference>
<proteinExistence type="predicted"/>
<keyword evidence="2" id="KW-0067">ATP-binding</keyword>
<dbReference type="InterPro" id="IPR036397">
    <property type="entry name" value="RNaseH_sf"/>
</dbReference>
<dbReference type="GO" id="GO:0003676">
    <property type="term" value="F:nucleic acid binding"/>
    <property type="evidence" value="ECO:0007669"/>
    <property type="project" value="InterPro"/>
</dbReference>
<dbReference type="Gene3D" id="3.30.420.10">
    <property type="entry name" value="Ribonuclease H-like superfamily/Ribonuclease H"/>
    <property type="match status" value="1"/>
</dbReference>
<dbReference type="SUPFAM" id="SSF52540">
    <property type="entry name" value="P-loop containing nucleoside triphosphate hydrolases"/>
    <property type="match status" value="1"/>
</dbReference>
<dbReference type="EMBL" id="CAACVS010000602">
    <property type="protein sequence ID" value="VEU43980.1"/>
    <property type="molecule type" value="Genomic_DNA"/>
</dbReference>
<dbReference type="GO" id="GO:0008408">
    <property type="term" value="F:3'-5' exonuclease activity"/>
    <property type="evidence" value="ECO:0007669"/>
    <property type="project" value="InterPro"/>
</dbReference>
<dbReference type="PANTHER" id="PTHR20953:SF3">
    <property type="entry name" value="P-LOOP CONTAINING NUCLEOSIDE TRIPHOSPHATE HYDROLASES SUPERFAMILY PROTEIN"/>
    <property type="match status" value="1"/>
</dbReference>
<dbReference type="Pfam" id="PF19568">
    <property type="entry name" value="Spore_III_AA"/>
    <property type="match status" value="1"/>
</dbReference>
<dbReference type="InterPro" id="IPR003593">
    <property type="entry name" value="AAA+_ATPase"/>
</dbReference>
<dbReference type="CDD" id="cd00009">
    <property type="entry name" value="AAA"/>
    <property type="match status" value="1"/>
</dbReference>
<dbReference type="PANTHER" id="PTHR20953">
    <property type="entry name" value="KINASE-RELATED"/>
    <property type="match status" value="1"/>
</dbReference>
<evidence type="ECO:0000256" key="1">
    <source>
        <dbReference type="ARBA" id="ARBA00022741"/>
    </source>
</evidence>
<evidence type="ECO:0000313" key="5">
    <source>
        <dbReference type="EMBL" id="VEU43980.1"/>
    </source>
</evidence>
<evidence type="ECO:0000259" key="3">
    <source>
        <dbReference type="SMART" id="SM00382"/>
    </source>
</evidence>
<dbReference type="InterPro" id="IPR045735">
    <property type="entry name" value="Spore_III_AA_AAA+_ATPase"/>
</dbReference>
<dbReference type="InterPro" id="IPR002562">
    <property type="entry name" value="3'-5'_exonuclease_dom"/>
</dbReference>
<protein>
    <recommendedName>
        <fullName evidence="7">AAA+ ATPase domain-containing protein</fullName>
    </recommendedName>
</protein>